<evidence type="ECO:0000313" key="1">
    <source>
        <dbReference type="EMBL" id="RRJ84597.1"/>
    </source>
</evidence>
<keyword evidence="1" id="KW-0808">Transferase</keyword>
<evidence type="ECO:0000313" key="2">
    <source>
        <dbReference type="Proteomes" id="UP000280792"/>
    </source>
</evidence>
<dbReference type="AlphaFoldDB" id="A0A3P3VQI9"/>
<dbReference type="GO" id="GO:0001517">
    <property type="term" value="F:N-acetylglucosamine 6-O-sulfotransferase activity"/>
    <property type="evidence" value="ECO:0007669"/>
    <property type="project" value="TreeGrafter"/>
</dbReference>
<reference evidence="1 2" key="1">
    <citation type="submission" date="2018-08" db="EMBL/GenBank/DDBJ databases">
        <authorList>
            <person name="Khan S.A."/>
        </authorList>
    </citation>
    <scope>NUCLEOTIDE SEQUENCE [LARGE SCALE GENOMIC DNA]</scope>
    <source>
        <strain evidence="1 2">GTF-13</strain>
    </source>
</reference>
<gene>
    <name evidence="1" type="ORF">D0544_05695</name>
</gene>
<sequence>MSRRIKDYLEERLIALAKGGYRQLRGSPVRQCILVAGVQRSGTNMVMDVLDRSLDTDVYHETDDRAFDNYQMVAIDRVLALKKRSRSRCFVIKSLCELQRIDALARALDDAKVIWVVRHYHDVVNSMLVSFKNQANQVRRIVRYRTSDGWLSEGMSDQTYALLCELVDPDTLDDASAAALQWYFRNIFFYEKGLDTSDNLLLVRYEDLVQQPREQTDRLYRFCDLDQAYYFPKAIYSTSIGKRKPVAIDPTIEALCAGLYQRFVDYTEPKK</sequence>
<dbReference type="SUPFAM" id="SSF52540">
    <property type="entry name" value="P-loop containing nucleoside triphosphate hydrolases"/>
    <property type="match status" value="1"/>
</dbReference>
<accession>A0A3P3VQI9</accession>
<reference evidence="1 2" key="2">
    <citation type="submission" date="2018-12" db="EMBL/GenBank/DDBJ databases">
        <title>Simiduia agarivorans gen. nov., sp. nov., a marine, agarolytic bacterium isolated from shallow coastal water from Keelung, Taiwan.</title>
        <authorList>
            <person name="Shieh W.Y."/>
        </authorList>
    </citation>
    <scope>NUCLEOTIDE SEQUENCE [LARGE SCALE GENOMIC DNA]</scope>
    <source>
        <strain evidence="1 2">GTF-13</strain>
    </source>
</reference>
<keyword evidence="2" id="KW-1185">Reference proteome</keyword>
<protein>
    <submittedName>
        <fullName evidence="1">Sulfotransferase</fullName>
    </submittedName>
</protein>
<dbReference type="Gene3D" id="3.40.50.300">
    <property type="entry name" value="P-loop containing nucleotide triphosphate hydrolases"/>
    <property type="match status" value="1"/>
</dbReference>
<dbReference type="GO" id="GO:0006044">
    <property type="term" value="P:N-acetylglucosamine metabolic process"/>
    <property type="evidence" value="ECO:0007669"/>
    <property type="project" value="TreeGrafter"/>
</dbReference>
<dbReference type="InterPro" id="IPR027417">
    <property type="entry name" value="P-loop_NTPase"/>
</dbReference>
<dbReference type="GO" id="GO:0006790">
    <property type="term" value="P:sulfur compound metabolic process"/>
    <property type="evidence" value="ECO:0007669"/>
    <property type="project" value="TreeGrafter"/>
</dbReference>
<dbReference type="Pfam" id="PF13469">
    <property type="entry name" value="Sulfotransfer_3"/>
    <property type="match status" value="1"/>
</dbReference>
<dbReference type="Proteomes" id="UP000280792">
    <property type="component" value="Unassembled WGS sequence"/>
</dbReference>
<organism evidence="1 2">
    <name type="scientific">Aestuariirhabdus litorea</name>
    <dbReference type="NCBI Taxonomy" id="2528527"/>
    <lineage>
        <taxon>Bacteria</taxon>
        <taxon>Pseudomonadati</taxon>
        <taxon>Pseudomonadota</taxon>
        <taxon>Gammaproteobacteria</taxon>
        <taxon>Oceanospirillales</taxon>
        <taxon>Aestuariirhabdaceae</taxon>
        <taxon>Aestuariirhabdus</taxon>
    </lineage>
</organism>
<name>A0A3P3VQI9_9GAMM</name>
<dbReference type="PANTHER" id="PTHR10704:SF44">
    <property type="entry name" value="LD35051P-RELATED"/>
    <property type="match status" value="1"/>
</dbReference>
<proteinExistence type="predicted"/>
<dbReference type="EMBL" id="QWEZ01000001">
    <property type="protein sequence ID" value="RRJ84597.1"/>
    <property type="molecule type" value="Genomic_DNA"/>
</dbReference>
<dbReference type="InterPro" id="IPR051135">
    <property type="entry name" value="Gal/GlcNAc/GalNAc_ST"/>
</dbReference>
<dbReference type="RefSeq" id="WP_125015028.1">
    <property type="nucleotide sequence ID" value="NZ_QWEZ01000001.1"/>
</dbReference>
<dbReference type="PANTHER" id="PTHR10704">
    <property type="entry name" value="CARBOHYDRATE SULFOTRANSFERASE"/>
    <property type="match status" value="1"/>
</dbReference>
<comment type="caution">
    <text evidence="1">The sequence shown here is derived from an EMBL/GenBank/DDBJ whole genome shotgun (WGS) entry which is preliminary data.</text>
</comment>